<evidence type="ECO:0000313" key="10">
    <source>
        <dbReference type="Proteomes" id="UP000316079"/>
    </source>
</evidence>
<name>A0A553QKK3_9TELE</name>
<dbReference type="Gene3D" id="2.30.30.40">
    <property type="entry name" value="SH3 Domains"/>
    <property type="match status" value="1"/>
</dbReference>
<dbReference type="InterPro" id="IPR035638">
    <property type="entry name" value="JIP1_SH3"/>
</dbReference>
<dbReference type="GO" id="GO:0008432">
    <property type="term" value="F:JUN kinase binding"/>
    <property type="evidence" value="ECO:0007669"/>
    <property type="project" value="TreeGrafter"/>
</dbReference>
<comment type="caution">
    <text evidence="9">The sequence shown here is derived from an EMBL/GenBank/DDBJ whole genome shotgun (WGS) entry which is preliminary data.</text>
</comment>
<comment type="subcellular location">
    <subcellularLocation>
        <location evidence="1">Cytoplasm</location>
    </subcellularLocation>
</comment>
<accession>A0A553QKK3</accession>
<dbReference type="InterPro" id="IPR001452">
    <property type="entry name" value="SH3_domain"/>
</dbReference>
<evidence type="ECO:0000256" key="3">
    <source>
        <dbReference type="ARBA" id="ARBA00022443"/>
    </source>
</evidence>
<dbReference type="Proteomes" id="UP000316079">
    <property type="component" value="Unassembled WGS sequence"/>
</dbReference>
<feature type="domain" description="SH3" evidence="8">
    <location>
        <begin position="519"/>
        <end position="580"/>
    </location>
</feature>
<dbReference type="GO" id="GO:0046328">
    <property type="term" value="P:regulation of JNK cascade"/>
    <property type="evidence" value="ECO:0007669"/>
    <property type="project" value="InterPro"/>
</dbReference>
<dbReference type="SMART" id="SM00326">
    <property type="entry name" value="SH3"/>
    <property type="match status" value="1"/>
</dbReference>
<evidence type="ECO:0000313" key="9">
    <source>
        <dbReference type="EMBL" id="TRY90522.1"/>
    </source>
</evidence>
<dbReference type="FunFam" id="2.30.29.30:FF:000108">
    <property type="entry name" value="C-Jun-amino-terminal kinase-interacting protein 1 isoform X2"/>
    <property type="match status" value="1"/>
</dbReference>
<evidence type="ECO:0008006" key="11">
    <source>
        <dbReference type="Google" id="ProtNLM"/>
    </source>
</evidence>
<sequence>MDSNRDGKDEWSEEQWEDWLTRDIGLDEFEDEDFSEITEISDEYVFRARRNHSDIRHDHVTEAGSSALDQLEAGAAAGRIQTETQPSHLSEALHWSHRVRESKASMDSTLSASMDGHRPKRPTTLNLFPTLVPRTQDTLNNNSFAKKFSWQQKISQTMPPGKPGVLTPSCEHTCLSDEEKHQPSRPQIKDRGTCTDKPDLICPSRIICPSQAPSKPREIHKGQENCEHTRYHTDIQVEPTEEIYLTPIRRSVEINESEKRQIILNSTESEAPPPYSEQDLQPPSYFSCVEACQVIDGDVNDAEDLCFRDSAAGEACSHQESVSKIILNASLSPSDTSQMTHTALINSEDVDETDELCFRDCGAGEAQSNHESLSLHLTNLDVRKGIKNASLSPSDASGLSYDSVKYTLVVDEHDQLELVSLRDCFHGYSDESDSGTIYDNCESSPYESAIEKESEEDDKKEIGEKGNLIIASESFSEDSTPETNSQFSRKFVNVFMNGCSRSSSTESFGLFSCVINGEERDQTHKAVYRFLPRHEDELELELNDPLLVEIQHEDFWFEGYNMRTRSRGIFPAYYATEVYREKEIKASIECSEWMEKYRMKFLGSVQVMNHKGSDVLCAAMHKVAMSRRLTVHYDPPSTCELEITVKGLKLTVKEQFHANSEYSHFFHLKNVSFCGYHPQNKKYFGFITKHPADQRFACHVFVSEMSTKPLAESVRKAFHLYYKEFVEVSCPTEDIYLE</sequence>
<dbReference type="InterPro" id="IPR047178">
    <property type="entry name" value="JIP1_scaffold"/>
</dbReference>
<evidence type="ECO:0000256" key="4">
    <source>
        <dbReference type="ARBA" id="ARBA00022490"/>
    </source>
</evidence>
<gene>
    <name evidence="9" type="ORF">DNTS_002650</name>
</gene>
<evidence type="ECO:0000259" key="8">
    <source>
        <dbReference type="PROSITE" id="PS50002"/>
    </source>
</evidence>
<comment type="similarity">
    <text evidence="2">Belongs to the JIP scaffold family.</text>
</comment>
<keyword evidence="3 6" id="KW-0728">SH3 domain</keyword>
<keyword evidence="10" id="KW-1185">Reference proteome</keyword>
<keyword evidence="5" id="KW-0597">Phosphoprotein</keyword>
<dbReference type="GO" id="GO:0005737">
    <property type="term" value="C:cytoplasm"/>
    <property type="evidence" value="ECO:0007669"/>
    <property type="project" value="UniProtKB-SubCell"/>
</dbReference>
<keyword evidence="4" id="KW-0963">Cytoplasm</keyword>
<dbReference type="InterPro" id="IPR011993">
    <property type="entry name" value="PH-like_dom_sf"/>
</dbReference>
<evidence type="ECO:0000259" key="7">
    <source>
        <dbReference type="PROSITE" id="PS01179"/>
    </source>
</evidence>
<dbReference type="AlphaFoldDB" id="A0A553QKK3"/>
<dbReference type="OrthoDB" id="5965083at2759"/>
<evidence type="ECO:0000256" key="5">
    <source>
        <dbReference type="ARBA" id="ARBA00022553"/>
    </source>
</evidence>
<dbReference type="Gene3D" id="2.30.29.30">
    <property type="entry name" value="Pleckstrin-homology domain (PH domain)/Phosphotyrosine-binding domain (PTB)"/>
    <property type="match status" value="1"/>
</dbReference>
<evidence type="ECO:0000256" key="1">
    <source>
        <dbReference type="ARBA" id="ARBA00004496"/>
    </source>
</evidence>
<dbReference type="STRING" id="623744.A0A553QKK3"/>
<proteinExistence type="inferred from homology"/>
<dbReference type="CDD" id="cd11943">
    <property type="entry name" value="SH3_JIP1"/>
    <property type="match status" value="1"/>
</dbReference>
<dbReference type="EMBL" id="SRMA01025840">
    <property type="protein sequence ID" value="TRY90522.1"/>
    <property type="molecule type" value="Genomic_DNA"/>
</dbReference>
<protein>
    <recommendedName>
        <fullName evidence="11">SH3 domain-containing protein</fullName>
    </recommendedName>
</protein>
<dbReference type="FunFam" id="2.30.30.40:FF:000032">
    <property type="entry name" value="Putative C-Jun-amino-terminal kinase-interacting protein 2"/>
    <property type="match status" value="1"/>
</dbReference>
<dbReference type="GO" id="GO:0005078">
    <property type="term" value="F:MAP-kinase scaffold activity"/>
    <property type="evidence" value="ECO:0007669"/>
    <property type="project" value="TreeGrafter"/>
</dbReference>
<dbReference type="SUPFAM" id="SSF50729">
    <property type="entry name" value="PH domain-like"/>
    <property type="match status" value="1"/>
</dbReference>
<dbReference type="PROSITE" id="PS50002">
    <property type="entry name" value="SH3"/>
    <property type="match status" value="1"/>
</dbReference>
<feature type="domain" description="PID" evidence="7">
    <location>
        <begin position="596"/>
        <end position="727"/>
    </location>
</feature>
<dbReference type="PROSITE" id="PS01179">
    <property type="entry name" value="PID"/>
    <property type="match status" value="1"/>
</dbReference>
<evidence type="ECO:0000256" key="2">
    <source>
        <dbReference type="ARBA" id="ARBA00009866"/>
    </source>
</evidence>
<dbReference type="GO" id="GO:0007254">
    <property type="term" value="P:JNK cascade"/>
    <property type="evidence" value="ECO:0007669"/>
    <property type="project" value="TreeGrafter"/>
</dbReference>
<dbReference type="InterPro" id="IPR006020">
    <property type="entry name" value="PTB/PI_dom"/>
</dbReference>
<evidence type="ECO:0000256" key="6">
    <source>
        <dbReference type="PROSITE-ProRule" id="PRU00192"/>
    </source>
</evidence>
<dbReference type="Pfam" id="PF00640">
    <property type="entry name" value="PID"/>
    <property type="match status" value="1"/>
</dbReference>
<dbReference type="PANTHER" id="PTHR47437:SF3">
    <property type="entry name" value="C-JUN-AMINO-TERMINAL KINASE-INTERACTING PROTEIN 1"/>
    <property type="match status" value="1"/>
</dbReference>
<reference evidence="9 10" key="1">
    <citation type="journal article" date="2019" name="Sci. Data">
        <title>Hybrid genome assembly and annotation of Danionella translucida.</title>
        <authorList>
            <person name="Kadobianskyi M."/>
            <person name="Schulze L."/>
            <person name="Schuelke M."/>
            <person name="Judkewitz B."/>
        </authorList>
    </citation>
    <scope>NUCLEOTIDE SEQUENCE [LARGE SCALE GENOMIC DNA]</scope>
    <source>
        <strain evidence="9 10">Bolton</strain>
    </source>
</reference>
<organism evidence="9 10">
    <name type="scientific">Danionella cerebrum</name>
    <dbReference type="NCBI Taxonomy" id="2873325"/>
    <lineage>
        <taxon>Eukaryota</taxon>
        <taxon>Metazoa</taxon>
        <taxon>Chordata</taxon>
        <taxon>Craniata</taxon>
        <taxon>Vertebrata</taxon>
        <taxon>Euteleostomi</taxon>
        <taxon>Actinopterygii</taxon>
        <taxon>Neopterygii</taxon>
        <taxon>Teleostei</taxon>
        <taxon>Ostariophysi</taxon>
        <taxon>Cypriniformes</taxon>
        <taxon>Danionidae</taxon>
        <taxon>Danioninae</taxon>
        <taxon>Danionella</taxon>
    </lineage>
</organism>
<dbReference type="PANTHER" id="PTHR47437">
    <property type="entry name" value="JNK-INTERACTING PROTEIN 1-LIKE PROTEIN"/>
    <property type="match status" value="1"/>
</dbReference>
<dbReference type="SMART" id="SM00462">
    <property type="entry name" value="PTB"/>
    <property type="match status" value="1"/>
</dbReference>
<dbReference type="CDD" id="cd01212">
    <property type="entry name" value="PTB_JIP"/>
    <property type="match status" value="1"/>
</dbReference>